<sequence>MDNRKARRLVGAHINNTYRISNRRWQVWGSNWPFVWEHAKPSPRQKRKAKEVTAYREELKRSQELANVQDNPA</sequence>
<dbReference type="Proteomes" id="UP000017391">
    <property type="component" value="Unassembled WGS sequence"/>
</dbReference>
<organism evidence="1 2">
    <name type="scientific">Enterobacter asburiae</name>
    <dbReference type="NCBI Taxonomy" id="61645"/>
    <lineage>
        <taxon>Bacteria</taxon>
        <taxon>Pseudomonadati</taxon>
        <taxon>Pseudomonadota</taxon>
        <taxon>Gammaproteobacteria</taxon>
        <taxon>Enterobacterales</taxon>
        <taxon>Enterobacteriaceae</taxon>
        <taxon>Enterobacter</taxon>
        <taxon>Enterobacter cloacae complex</taxon>
    </lineage>
</organism>
<dbReference type="RefSeq" id="WP_023311387.1">
    <property type="nucleotide sequence ID" value="NZ_JBKIUY010000005.1"/>
</dbReference>
<protein>
    <submittedName>
        <fullName evidence="1">Uncharacterized protein</fullName>
    </submittedName>
</protein>
<comment type="caution">
    <text evidence="1">The sequence shown here is derived from an EMBL/GenBank/DDBJ whole genome shotgun (WGS) entry which is preliminary data.</text>
</comment>
<dbReference type="EMBL" id="AYIP01000011">
    <property type="protein sequence ID" value="ESM31137.1"/>
    <property type="molecule type" value="Genomic_DNA"/>
</dbReference>
<name>A0ABC9UAB6_ENTAS</name>
<evidence type="ECO:0000313" key="1">
    <source>
        <dbReference type="EMBL" id="ESM31137.1"/>
    </source>
</evidence>
<evidence type="ECO:0000313" key="2">
    <source>
        <dbReference type="Proteomes" id="UP000017391"/>
    </source>
</evidence>
<reference evidence="2" key="1">
    <citation type="submission" date="2013-09" db="EMBL/GenBank/DDBJ databases">
        <title>The Genome Sequence of Enterobacter cloacae BWH 31.</title>
        <authorList>
            <consortium name="The Broad Institute Genomics Platform"/>
            <consortium name="The Broad Institute Genome Sequencing Center for Infectious Disease"/>
            <person name="Murphy C."/>
            <person name="Cosimi L."/>
            <person name="Cerqueira G."/>
            <person name="Feldgarden M."/>
            <person name="Hung D."/>
            <person name="Onderdonk A.B."/>
            <person name="Ferraro M.J."/>
            <person name="Hooper D."/>
            <person name="Dekker J."/>
            <person name="O'Brien T."/>
            <person name="Huang S."/>
            <person name="Quan V."/>
            <person name="Ernst C."/>
            <person name="Delaney M."/>
            <person name="DuBois A."/>
            <person name="Young S.K."/>
            <person name="Zeng Q."/>
            <person name="Gargeya S."/>
            <person name="Fitzgerald M."/>
            <person name="Abouelleil A."/>
            <person name="Alvarado L."/>
            <person name="Berlin A.M."/>
            <person name="Chapman S.B."/>
            <person name="Gainer-Dewar J."/>
            <person name="Goldberg J."/>
            <person name="Gnerre S."/>
            <person name="Griggs A."/>
            <person name="Gujja S."/>
            <person name="Hansen M."/>
            <person name="Howarth C."/>
            <person name="Imamovic A."/>
            <person name="Ireland A."/>
            <person name="Larimer J."/>
            <person name="McCowan C."/>
            <person name="Murphy C."/>
            <person name="Pearson M."/>
            <person name="Poon T.W."/>
            <person name="Priest M."/>
            <person name="Roberts A."/>
            <person name="Saif S."/>
            <person name="Shea T."/>
            <person name="Sykes S."/>
            <person name="Wortman J."/>
            <person name="Nusbaum C."/>
            <person name="Birren B."/>
        </authorList>
    </citation>
    <scope>NUCLEOTIDE SEQUENCE [LARGE SCALE GENOMIC DNA]</scope>
    <source>
        <strain evidence="2">BWH 31</strain>
    </source>
</reference>
<accession>A0ABC9UAB6</accession>
<dbReference type="AlphaFoldDB" id="A0ABC9UAB6"/>
<proteinExistence type="predicted"/>
<gene>
    <name evidence="1" type="ORF">L402_03439</name>
</gene>